<proteinExistence type="predicted"/>
<dbReference type="Gene3D" id="3.90.320.10">
    <property type="match status" value="1"/>
</dbReference>
<dbReference type="EMBL" id="LR796389">
    <property type="protein sequence ID" value="CAB4141362.1"/>
    <property type="molecule type" value="Genomic_DNA"/>
</dbReference>
<evidence type="ECO:0000313" key="4">
    <source>
        <dbReference type="EMBL" id="CAB4157962.1"/>
    </source>
</evidence>
<evidence type="ECO:0000313" key="3">
    <source>
        <dbReference type="EMBL" id="CAB4141362.1"/>
    </source>
</evidence>
<accession>A0A6J5M5C0</accession>
<evidence type="ECO:0000259" key="2">
    <source>
        <dbReference type="Pfam" id="PF09588"/>
    </source>
</evidence>
<dbReference type="Pfam" id="PF09588">
    <property type="entry name" value="YqaJ"/>
    <property type="match status" value="1"/>
</dbReference>
<dbReference type="EMBL" id="LR796665">
    <property type="protein sequence ID" value="CAB4157962.1"/>
    <property type="molecule type" value="Genomic_DNA"/>
</dbReference>
<protein>
    <submittedName>
        <fullName evidence="3">COG5377 Phage-related protein, predicted endonuclease</fullName>
    </submittedName>
</protein>
<reference evidence="3" key="1">
    <citation type="submission" date="2020-04" db="EMBL/GenBank/DDBJ databases">
        <authorList>
            <person name="Chiriac C."/>
            <person name="Salcher M."/>
            <person name="Ghai R."/>
            <person name="Kavagutti S V."/>
        </authorList>
    </citation>
    <scope>NUCLEOTIDE SEQUENCE</scope>
</reference>
<keyword evidence="3" id="KW-0540">Nuclease</keyword>
<keyword evidence="3" id="KW-0378">Hydrolase</keyword>
<keyword evidence="1" id="KW-0175">Coiled coil</keyword>
<dbReference type="InterPro" id="IPR011604">
    <property type="entry name" value="PDDEXK-like_dom_sf"/>
</dbReference>
<organism evidence="3">
    <name type="scientific">uncultured Caudovirales phage</name>
    <dbReference type="NCBI Taxonomy" id="2100421"/>
    <lineage>
        <taxon>Viruses</taxon>
        <taxon>Duplodnaviria</taxon>
        <taxon>Heunggongvirae</taxon>
        <taxon>Uroviricota</taxon>
        <taxon>Caudoviricetes</taxon>
        <taxon>Peduoviridae</taxon>
        <taxon>Maltschvirus</taxon>
        <taxon>Maltschvirus maltsch</taxon>
    </lineage>
</organism>
<feature type="coiled-coil region" evidence="1">
    <location>
        <begin position="214"/>
        <end position="241"/>
    </location>
</feature>
<dbReference type="InterPro" id="IPR019080">
    <property type="entry name" value="YqaJ_viral_recombinase"/>
</dbReference>
<dbReference type="SUPFAM" id="SSF52980">
    <property type="entry name" value="Restriction endonuclease-like"/>
    <property type="match status" value="1"/>
</dbReference>
<name>A0A6J5M5C0_9CAUD</name>
<gene>
    <name evidence="3" type="ORF">UFOVP414_15</name>
    <name evidence="4" type="ORF">UFOVP687_41</name>
</gene>
<dbReference type="GO" id="GO:0004519">
    <property type="term" value="F:endonuclease activity"/>
    <property type="evidence" value="ECO:0007669"/>
    <property type="project" value="UniProtKB-KW"/>
</dbReference>
<keyword evidence="3" id="KW-0255">Endonuclease</keyword>
<sequence length="301" mass="33876">MTSPNQADFEPAVRAGAWWSGDSRKAANGRASDVILEKLGKKEPPDLSGIEAVQMGKVMEPTIARLFQEKHRIELKDADYALSHKDEPWLRSHFDYISADGRTLVECKNYNAGVMSKFDEDANLVPAADLAQLIHEAAVHNVEQIYLAVLFGGQAFRTYHFTITEGMKEDLIKQMAKYWGYVATQTMPEPDSLESCKIIYPNDNAESITATQTVERAIAVLNEYKQKIKHLENESESIELAIRSFMGMNANLITLDGKTLATWKSAKSSMKFDAKLFQLAMPEVYEKFVVETPGSRRFLLK</sequence>
<feature type="domain" description="YqaJ viral recombinase" evidence="2">
    <location>
        <begin position="33"/>
        <end position="139"/>
    </location>
</feature>
<evidence type="ECO:0000256" key="1">
    <source>
        <dbReference type="SAM" id="Coils"/>
    </source>
</evidence>
<dbReference type="InterPro" id="IPR011335">
    <property type="entry name" value="Restrct_endonuc-II-like"/>
</dbReference>